<feature type="domain" description="N-acetyltransferase" evidence="5">
    <location>
        <begin position="29"/>
        <end position="192"/>
    </location>
</feature>
<evidence type="ECO:0000256" key="1">
    <source>
        <dbReference type="ARBA" id="ARBA00008694"/>
    </source>
</evidence>
<keyword evidence="3" id="KW-0012">Acyltransferase</keyword>
<accession>A0AAE3EI57</accession>
<dbReference type="Gene3D" id="3.40.630.30">
    <property type="match status" value="1"/>
</dbReference>
<dbReference type="RefSeq" id="WP_230756007.1">
    <property type="nucleotide sequence ID" value="NZ_JAINWA010000003.1"/>
</dbReference>
<dbReference type="FunFam" id="3.40.630.30:FF:000064">
    <property type="entry name" value="GNAT family acetyltransferase"/>
    <property type="match status" value="1"/>
</dbReference>
<comment type="similarity">
    <text evidence="1">Belongs to the acetyltransferase family.</text>
</comment>
<dbReference type="SUPFAM" id="SSF55729">
    <property type="entry name" value="Acyl-CoA N-acyltransferases (Nat)"/>
    <property type="match status" value="1"/>
</dbReference>
<reference evidence="6" key="1">
    <citation type="submission" date="2021-08" db="EMBL/GenBank/DDBJ databases">
        <title>Comparative analyses of Brucepasteria parasyntrophica and Teretinema zuelzerae.</title>
        <authorList>
            <person name="Song Y."/>
            <person name="Brune A."/>
        </authorList>
    </citation>
    <scope>NUCLEOTIDE SEQUENCE</scope>
    <source>
        <strain evidence="6">DSM 1903</strain>
    </source>
</reference>
<keyword evidence="7" id="KW-1185">Reference proteome</keyword>
<evidence type="ECO:0000256" key="4">
    <source>
        <dbReference type="SAM" id="SignalP"/>
    </source>
</evidence>
<dbReference type="PANTHER" id="PTHR10545">
    <property type="entry name" value="DIAMINE N-ACETYLTRANSFERASE"/>
    <property type="match status" value="1"/>
</dbReference>
<dbReference type="PROSITE" id="PS51186">
    <property type="entry name" value="GNAT"/>
    <property type="match status" value="1"/>
</dbReference>
<keyword evidence="4" id="KW-0732">Signal</keyword>
<gene>
    <name evidence="6" type="ORF">K7J14_10680</name>
</gene>
<dbReference type="CDD" id="cd04301">
    <property type="entry name" value="NAT_SF"/>
    <property type="match status" value="1"/>
</dbReference>
<organism evidence="6 7">
    <name type="scientific">Teretinema zuelzerae</name>
    <dbReference type="NCBI Taxonomy" id="156"/>
    <lineage>
        <taxon>Bacteria</taxon>
        <taxon>Pseudomonadati</taxon>
        <taxon>Spirochaetota</taxon>
        <taxon>Spirochaetia</taxon>
        <taxon>Spirochaetales</taxon>
        <taxon>Treponemataceae</taxon>
        <taxon>Teretinema</taxon>
    </lineage>
</organism>
<evidence type="ECO:0000259" key="5">
    <source>
        <dbReference type="PROSITE" id="PS51186"/>
    </source>
</evidence>
<protein>
    <submittedName>
        <fullName evidence="6">GNAT family N-acetyltransferase</fullName>
    </submittedName>
</protein>
<feature type="signal peptide" evidence="4">
    <location>
        <begin position="1"/>
        <end position="27"/>
    </location>
</feature>
<dbReference type="AlphaFoldDB" id="A0AAE3EI57"/>
<dbReference type="EMBL" id="JAINWA010000003">
    <property type="protein sequence ID" value="MCD1655164.1"/>
    <property type="molecule type" value="Genomic_DNA"/>
</dbReference>
<dbReference type="InterPro" id="IPR000182">
    <property type="entry name" value="GNAT_dom"/>
</dbReference>
<dbReference type="PANTHER" id="PTHR10545:SF29">
    <property type="entry name" value="GH14572P-RELATED"/>
    <property type="match status" value="1"/>
</dbReference>
<evidence type="ECO:0000313" key="6">
    <source>
        <dbReference type="EMBL" id="MCD1655164.1"/>
    </source>
</evidence>
<keyword evidence="2" id="KW-0808">Transferase</keyword>
<proteinExistence type="inferred from homology"/>
<evidence type="ECO:0000313" key="7">
    <source>
        <dbReference type="Proteomes" id="UP001198163"/>
    </source>
</evidence>
<dbReference type="Proteomes" id="UP001198163">
    <property type="component" value="Unassembled WGS sequence"/>
</dbReference>
<evidence type="ECO:0000256" key="2">
    <source>
        <dbReference type="ARBA" id="ARBA00022679"/>
    </source>
</evidence>
<comment type="caution">
    <text evidence="6">The sequence shown here is derived from an EMBL/GenBank/DDBJ whole genome shotgun (WGS) entry which is preliminary data.</text>
</comment>
<dbReference type="InterPro" id="IPR016181">
    <property type="entry name" value="Acyl_CoA_acyltransferase"/>
</dbReference>
<dbReference type="Pfam" id="PF00583">
    <property type="entry name" value="Acetyltransf_1"/>
    <property type="match status" value="1"/>
</dbReference>
<feature type="chain" id="PRO_5042123547" evidence="4">
    <location>
        <begin position="28"/>
        <end position="198"/>
    </location>
</feature>
<dbReference type="InterPro" id="IPR051016">
    <property type="entry name" value="Diverse_Substrate_AcTransf"/>
</dbReference>
<dbReference type="GO" id="GO:0008080">
    <property type="term" value="F:N-acetyltransferase activity"/>
    <property type="evidence" value="ECO:0007669"/>
    <property type="project" value="TreeGrafter"/>
</dbReference>
<name>A0AAE3EI57_9SPIR</name>
<evidence type="ECO:0000256" key="3">
    <source>
        <dbReference type="ARBA" id="ARBA00023315"/>
    </source>
</evidence>
<sequence length="198" mass="21676">MRPGGERKLMRRLLRVLRAFLFCPGVAAVVFRTATPEDSGEVLAWVRRLAKYERLGALCVSTEADLFSALHPNGVVHAAFADDLENADASGDGATMGFVLWYFGYSTFAGRRKLFVEDLFVHHAHRSKGVGRFLLGTLAKIAAEEDCASVEWAVLDENIPAQAFYRSLGGSPVRDWSLWSADPASVMSLALNAGPWSN</sequence>